<comment type="cofactor">
    <cofactor evidence="1">
        <name>FAD</name>
        <dbReference type="ChEBI" id="CHEBI:57692"/>
    </cofactor>
</comment>
<dbReference type="InterPro" id="IPR037069">
    <property type="entry name" value="AcylCoA_DH/ox_N_sf"/>
</dbReference>
<gene>
    <name evidence="8" type="ORF">NEE01_20170</name>
</gene>
<dbReference type="Gene3D" id="2.40.110.10">
    <property type="entry name" value="Butyryl-CoA Dehydrogenase, subunit A, domain 2"/>
    <property type="match status" value="1"/>
</dbReference>
<dbReference type="InterPro" id="IPR009075">
    <property type="entry name" value="AcylCo_DH/oxidase_C"/>
</dbReference>
<accession>A0AA41ZD17</accession>
<dbReference type="InterPro" id="IPR046373">
    <property type="entry name" value="Acyl-CoA_Oxase/DH_mid-dom_sf"/>
</dbReference>
<feature type="domain" description="Acyl-CoA dehydrogenase/oxidase C-terminal" evidence="6">
    <location>
        <begin position="211"/>
        <end position="352"/>
    </location>
</feature>
<organism evidence="8 9">
    <name type="scientific">Sphingomonas lycopersici</name>
    <dbReference type="NCBI Taxonomy" id="2951807"/>
    <lineage>
        <taxon>Bacteria</taxon>
        <taxon>Pseudomonadati</taxon>
        <taxon>Pseudomonadota</taxon>
        <taxon>Alphaproteobacteria</taxon>
        <taxon>Sphingomonadales</taxon>
        <taxon>Sphingomonadaceae</taxon>
        <taxon>Sphingomonas</taxon>
    </lineage>
</organism>
<proteinExistence type="inferred from homology"/>
<evidence type="ECO:0000259" key="7">
    <source>
        <dbReference type="Pfam" id="PF02771"/>
    </source>
</evidence>
<dbReference type="CDD" id="cd00567">
    <property type="entry name" value="ACAD"/>
    <property type="match status" value="1"/>
</dbReference>
<dbReference type="SUPFAM" id="SSF56645">
    <property type="entry name" value="Acyl-CoA dehydrogenase NM domain-like"/>
    <property type="match status" value="1"/>
</dbReference>
<keyword evidence="3" id="KW-0285">Flavoprotein</keyword>
<dbReference type="InterPro" id="IPR013786">
    <property type="entry name" value="AcylCoA_DH/ox_N"/>
</dbReference>
<dbReference type="RefSeq" id="WP_179512476.1">
    <property type="nucleotide sequence ID" value="NZ_JANFAV010000018.1"/>
</dbReference>
<evidence type="ECO:0000256" key="1">
    <source>
        <dbReference type="ARBA" id="ARBA00001974"/>
    </source>
</evidence>
<dbReference type="AlphaFoldDB" id="A0AA41ZD17"/>
<dbReference type="PANTHER" id="PTHR43884">
    <property type="entry name" value="ACYL-COA DEHYDROGENASE"/>
    <property type="match status" value="1"/>
</dbReference>
<name>A0AA41ZD17_9SPHN</name>
<dbReference type="InterPro" id="IPR036250">
    <property type="entry name" value="AcylCo_DH-like_C"/>
</dbReference>
<comment type="similarity">
    <text evidence="2">Belongs to the acyl-CoA dehydrogenase family.</text>
</comment>
<evidence type="ECO:0000259" key="6">
    <source>
        <dbReference type="Pfam" id="PF00441"/>
    </source>
</evidence>
<keyword evidence="4" id="KW-0274">FAD</keyword>
<evidence type="ECO:0000256" key="2">
    <source>
        <dbReference type="ARBA" id="ARBA00009347"/>
    </source>
</evidence>
<dbReference type="InterPro" id="IPR009100">
    <property type="entry name" value="AcylCoA_DH/oxidase_NM_dom_sf"/>
</dbReference>
<dbReference type="Gene3D" id="1.20.140.10">
    <property type="entry name" value="Butyryl-CoA Dehydrogenase, subunit A, domain 3"/>
    <property type="match status" value="1"/>
</dbReference>
<dbReference type="GO" id="GO:0003995">
    <property type="term" value="F:acyl-CoA dehydrogenase activity"/>
    <property type="evidence" value="ECO:0007669"/>
    <property type="project" value="TreeGrafter"/>
</dbReference>
<dbReference type="Pfam" id="PF02771">
    <property type="entry name" value="Acyl-CoA_dh_N"/>
    <property type="match status" value="1"/>
</dbReference>
<dbReference type="Pfam" id="PF00441">
    <property type="entry name" value="Acyl-CoA_dh_1"/>
    <property type="match status" value="1"/>
</dbReference>
<evidence type="ECO:0000313" key="8">
    <source>
        <dbReference type="EMBL" id="MCW6537102.1"/>
    </source>
</evidence>
<sequence length="365" mass="39136">MNFDYSDEQKMLKEEARRFLAAKCDASVVRGVLDDAARGYDETLWRAVAEQGWLGAAIPEGYGGLGLGHVELCALAEELGRACAPIPFASTVYFVAEALMLFGSEAQKQKWLPRIAAGECIGAFATSEGKGPVTARSIRTTASGGTLSGEKIPVTDGDVADLIVVLAKDGLYLVEKGAGVSAETLKTLDPTRSAARLIFDAAPAERLGDEDGIAAMQAVFDRAAVLLAFEQLGGADRCLDMAKAYALDRYAFGRQIAGYQAIKHKLADIYVKNEIARSNAYYGAWALNTAAAELPLAAATARVAASDAFWFASKENIQTHGGIGFTWEADPHLYYRRSRQLSLVAGAPATWRERLVSQLETRNAA</sequence>
<comment type="caution">
    <text evidence="8">The sequence shown here is derived from an EMBL/GenBank/DDBJ whole genome shotgun (WGS) entry which is preliminary data.</text>
</comment>
<dbReference type="Gene3D" id="1.10.540.10">
    <property type="entry name" value="Acyl-CoA dehydrogenase/oxidase, N-terminal domain"/>
    <property type="match status" value="1"/>
</dbReference>
<reference evidence="8" key="1">
    <citation type="submission" date="2022-06" db="EMBL/GenBank/DDBJ databases">
        <title>Sphingomonas sp. nov. isolated from rhizosphere soil of tomato.</title>
        <authorList>
            <person name="Dong H."/>
            <person name="Gao R."/>
        </authorList>
    </citation>
    <scope>NUCLEOTIDE SEQUENCE</scope>
    <source>
        <strain evidence="8">MMSM24</strain>
    </source>
</reference>
<dbReference type="Proteomes" id="UP001165565">
    <property type="component" value="Unassembled WGS sequence"/>
</dbReference>
<dbReference type="GO" id="GO:0050660">
    <property type="term" value="F:flavin adenine dinucleotide binding"/>
    <property type="evidence" value="ECO:0007669"/>
    <property type="project" value="InterPro"/>
</dbReference>
<evidence type="ECO:0000256" key="3">
    <source>
        <dbReference type="ARBA" id="ARBA00022630"/>
    </source>
</evidence>
<dbReference type="SUPFAM" id="SSF47203">
    <property type="entry name" value="Acyl-CoA dehydrogenase C-terminal domain-like"/>
    <property type="match status" value="1"/>
</dbReference>
<dbReference type="PANTHER" id="PTHR43884:SF20">
    <property type="entry name" value="ACYL-COA DEHYDROGENASE FADE28"/>
    <property type="match status" value="1"/>
</dbReference>
<evidence type="ECO:0000313" key="9">
    <source>
        <dbReference type="Proteomes" id="UP001165565"/>
    </source>
</evidence>
<evidence type="ECO:0000256" key="5">
    <source>
        <dbReference type="ARBA" id="ARBA00023002"/>
    </source>
</evidence>
<feature type="domain" description="Acyl-CoA dehydrogenase/oxidase N-terminal" evidence="7">
    <location>
        <begin position="6"/>
        <end position="119"/>
    </location>
</feature>
<protein>
    <submittedName>
        <fullName evidence="8">Acyl-CoA/acyl-ACP dehydrogenase</fullName>
    </submittedName>
</protein>
<dbReference type="EMBL" id="JANFAV010000018">
    <property type="protein sequence ID" value="MCW6537102.1"/>
    <property type="molecule type" value="Genomic_DNA"/>
</dbReference>
<evidence type="ECO:0000256" key="4">
    <source>
        <dbReference type="ARBA" id="ARBA00022827"/>
    </source>
</evidence>
<keyword evidence="5" id="KW-0560">Oxidoreductase</keyword>
<keyword evidence="9" id="KW-1185">Reference proteome</keyword>